<sequence>MKRKSFFILIFLLSQCILPDRDKQSISFNPDTVRDEKLDVIKVIQISDHDIKGKIILLKSDSDFVDHLLSNFVVDNTESALIHLSQDYLVGLIIIENESDDPEPFSIRNLNLQLDGKMLIPLKPADYPKQVRCFNWKGTTKNFYNFVAISAVTVYTVSAMFGCLEGRCEGMEYLKKETDSQPPSKAGGNYFSDLNFVTTLEFSYNTESEKVLIKPKSLSKGVVLYKNPFPPENIKDYLTKGNCTIK</sequence>
<dbReference type="EMBL" id="RQHS01000019">
    <property type="protein sequence ID" value="TGM97321.1"/>
    <property type="molecule type" value="Genomic_DNA"/>
</dbReference>
<protein>
    <submittedName>
        <fullName evidence="1">Uncharacterized protein</fullName>
    </submittedName>
</protein>
<evidence type="ECO:0000313" key="2">
    <source>
        <dbReference type="Proteomes" id="UP000297241"/>
    </source>
</evidence>
<gene>
    <name evidence="1" type="ORF">EHR06_14325</name>
</gene>
<proteinExistence type="predicted"/>
<dbReference type="AlphaFoldDB" id="A0A4Z1AKK0"/>
<comment type="caution">
    <text evidence="1">The sequence shown here is derived from an EMBL/GenBank/DDBJ whole genome shotgun (WGS) entry which is preliminary data.</text>
</comment>
<dbReference type="Proteomes" id="UP000297241">
    <property type="component" value="Unassembled WGS sequence"/>
</dbReference>
<evidence type="ECO:0000313" key="1">
    <source>
        <dbReference type="EMBL" id="TGM97321.1"/>
    </source>
</evidence>
<keyword evidence="2" id="KW-1185">Reference proteome</keyword>
<name>A0A4Z1AKK0_9LEPT</name>
<dbReference type="OrthoDB" id="322527at2"/>
<accession>A0A4Z1AKK0</accession>
<dbReference type="RefSeq" id="WP_135757628.1">
    <property type="nucleotide sequence ID" value="NZ_RQHS01000019.1"/>
</dbReference>
<organism evidence="1 2">
    <name type="scientific">Leptospira dzoumogneensis</name>
    <dbReference type="NCBI Taxonomy" id="2484904"/>
    <lineage>
        <taxon>Bacteria</taxon>
        <taxon>Pseudomonadati</taxon>
        <taxon>Spirochaetota</taxon>
        <taxon>Spirochaetia</taxon>
        <taxon>Leptospirales</taxon>
        <taxon>Leptospiraceae</taxon>
        <taxon>Leptospira</taxon>
    </lineage>
</organism>
<reference evidence="1" key="1">
    <citation type="journal article" date="2019" name="PLoS Negl. Trop. Dis.">
        <title>Revisiting the worldwide diversity of Leptospira species in the environment.</title>
        <authorList>
            <person name="Vincent A.T."/>
            <person name="Schiettekatte O."/>
            <person name="Bourhy P."/>
            <person name="Veyrier F.J."/>
            <person name="Picardeau M."/>
        </authorList>
    </citation>
    <scope>NUCLEOTIDE SEQUENCE [LARGE SCALE GENOMIC DNA]</scope>
    <source>
        <strain evidence="1">201601113</strain>
    </source>
</reference>